<dbReference type="Proteomes" id="UP000323521">
    <property type="component" value="Chromosome"/>
</dbReference>
<protein>
    <recommendedName>
        <fullName evidence="6">GvpL/GvpF family gas vesicle protein</fullName>
    </recommendedName>
</protein>
<evidence type="ECO:0000313" key="5">
    <source>
        <dbReference type="Proteomes" id="UP000323521"/>
    </source>
</evidence>
<reference evidence="4 5" key="1">
    <citation type="submission" date="2016-10" db="EMBL/GenBank/DDBJ databases">
        <title>Complete Genome Sequence of Peptococcaceae strain DCMF.</title>
        <authorList>
            <person name="Edwards R.J."/>
            <person name="Holland S.I."/>
            <person name="Deshpande N.P."/>
            <person name="Wong Y.K."/>
            <person name="Ertan H."/>
            <person name="Manefield M."/>
            <person name="Russell T.L."/>
            <person name="Lee M.J."/>
        </authorList>
    </citation>
    <scope>NUCLEOTIDE SEQUENCE [LARGE SCALE GENOMIC DNA]</scope>
    <source>
        <strain evidence="4 5">DCMF</strain>
    </source>
</reference>
<accession>A0A3G1KWP0</accession>
<dbReference type="PANTHER" id="PTHR36852:SF1">
    <property type="entry name" value="PROTEIN GVPL 2"/>
    <property type="match status" value="1"/>
</dbReference>
<gene>
    <name evidence="4" type="ORF">DCMF_21270</name>
</gene>
<name>A0A3G1KWP0_FORW1</name>
<dbReference type="Pfam" id="PF06386">
    <property type="entry name" value="GvpL_GvpF"/>
    <property type="match status" value="1"/>
</dbReference>
<dbReference type="AlphaFoldDB" id="A0A3G1KWP0"/>
<evidence type="ECO:0000256" key="2">
    <source>
        <dbReference type="ARBA" id="ARBA00035108"/>
    </source>
</evidence>
<organism evidence="4 5">
    <name type="scientific">Formimonas warabiya</name>
    <dbReference type="NCBI Taxonomy" id="1761012"/>
    <lineage>
        <taxon>Bacteria</taxon>
        <taxon>Bacillati</taxon>
        <taxon>Bacillota</taxon>
        <taxon>Clostridia</taxon>
        <taxon>Eubacteriales</taxon>
        <taxon>Peptococcaceae</taxon>
        <taxon>Candidatus Formimonas</taxon>
    </lineage>
</organism>
<evidence type="ECO:0000256" key="3">
    <source>
        <dbReference type="ARBA" id="ARBA00035643"/>
    </source>
</evidence>
<proteinExistence type="inferred from homology"/>
<comment type="similarity">
    <text evidence="3">Belongs to the gas vesicle GvpF/GvpL family.</text>
</comment>
<dbReference type="GO" id="GO:0031411">
    <property type="term" value="C:gas vesicle"/>
    <property type="evidence" value="ECO:0007669"/>
    <property type="project" value="UniProtKB-SubCell"/>
</dbReference>
<dbReference type="EMBL" id="CP017634">
    <property type="protein sequence ID" value="ATW26953.1"/>
    <property type="molecule type" value="Genomic_DNA"/>
</dbReference>
<dbReference type="GO" id="GO:0031412">
    <property type="term" value="P:gas vesicle organization"/>
    <property type="evidence" value="ECO:0007669"/>
    <property type="project" value="InterPro"/>
</dbReference>
<keyword evidence="1" id="KW-0304">Gas vesicle</keyword>
<dbReference type="InterPro" id="IPR009430">
    <property type="entry name" value="GvpL/GvpF"/>
</dbReference>
<evidence type="ECO:0008006" key="6">
    <source>
        <dbReference type="Google" id="ProtNLM"/>
    </source>
</evidence>
<dbReference type="PANTHER" id="PTHR36852">
    <property type="entry name" value="PROTEIN GVPL 2"/>
    <property type="match status" value="1"/>
</dbReference>
<evidence type="ECO:0000256" key="1">
    <source>
        <dbReference type="ARBA" id="ARBA00022987"/>
    </source>
</evidence>
<keyword evidence="5" id="KW-1185">Reference proteome</keyword>
<sequence>MVSRLYLYGVIPCSDPVNLEEYGIGDDQAKVYTVPYQDLAMVVSNIDMGTVDPSRKNALCHEQVLSAVMQQYAVIPCAFGTVVKDAGKITTLLERQYEDLKKTFLKISHKVELGLKVFWKKEFFQHLPDAYPDLQKLSREIAQAGAANCYDKKIQLGELVEKRVEEKRQYYLDVIFQDLSQLAVEAKSNKTLGINMVFNAAFLVDKDKETDFDRRVEKLYEQVQQDVMFNYSGPWPPHNFVDLLIGGED</sequence>
<dbReference type="KEGG" id="fwa:DCMF_21270"/>
<evidence type="ECO:0000313" key="4">
    <source>
        <dbReference type="EMBL" id="ATW26953.1"/>
    </source>
</evidence>
<dbReference type="OrthoDB" id="144737at2"/>
<dbReference type="RefSeq" id="WP_148136284.1">
    <property type="nucleotide sequence ID" value="NZ_CP017634.1"/>
</dbReference>
<comment type="subcellular location">
    <subcellularLocation>
        <location evidence="2">Gas vesicle</location>
    </subcellularLocation>
</comment>